<reference evidence="7 8" key="1">
    <citation type="journal article" date="2019" name="Int. J. Syst. Evol. Microbiol.">
        <title>The Global Catalogue of Microorganisms (GCM) 10K type strain sequencing project: providing services to taxonomists for standard genome sequencing and annotation.</title>
        <authorList>
            <consortium name="The Broad Institute Genomics Platform"/>
            <consortium name="The Broad Institute Genome Sequencing Center for Infectious Disease"/>
            <person name="Wu L."/>
            <person name="Ma J."/>
        </authorList>
    </citation>
    <scope>NUCLEOTIDE SEQUENCE [LARGE SCALE GENOMIC DNA]</scope>
    <source>
        <strain evidence="7 8">JCM 8736</strain>
    </source>
</reference>
<dbReference type="Gene3D" id="3.40.930.10">
    <property type="entry name" value="Mannitol-specific EII, Chain A"/>
    <property type="match status" value="1"/>
</dbReference>
<dbReference type="EMBL" id="BAAAXQ010000051">
    <property type="protein sequence ID" value="GAA3019709.1"/>
    <property type="molecule type" value="Genomic_DNA"/>
</dbReference>
<keyword evidence="2" id="KW-0597">Phosphoprotein</keyword>
<keyword evidence="3 7" id="KW-0762">Sugar transport</keyword>
<evidence type="ECO:0000313" key="8">
    <source>
        <dbReference type="Proteomes" id="UP001501577"/>
    </source>
</evidence>
<evidence type="ECO:0000256" key="3">
    <source>
        <dbReference type="ARBA" id="ARBA00022597"/>
    </source>
</evidence>
<dbReference type="InterPro" id="IPR002178">
    <property type="entry name" value="PTS_EIIA_type-2_dom"/>
</dbReference>
<keyword evidence="8" id="KW-1185">Reference proteome</keyword>
<dbReference type="NCBIfam" id="TIGR00848">
    <property type="entry name" value="fruA"/>
    <property type="match status" value="1"/>
</dbReference>
<keyword evidence="1" id="KW-0813">Transport</keyword>
<evidence type="ECO:0000256" key="2">
    <source>
        <dbReference type="ARBA" id="ARBA00022553"/>
    </source>
</evidence>
<dbReference type="Proteomes" id="UP001501577">
    <property type="component" value="Unassembled WGS sequence"/>
</dbReference>
<evidence type="ECO:0000256" key="5">
    <source>
        <dbReference type="ARBA" id="ARBA00022683"/>
    </source>
</evidence>
<feature type="domain" description="PTS EIIA type-2" evidence="6">
    <location>
        <begin position="4"/>
        <end position="148"/>
    </location>
</feature>
<name>A0ABN3YE49_9ENTE</name>
<keyword evidence="4" id="KW-0808">Transferase</keyword>
<accession>A0ABN3YE49</accession>
<sequence length="150" mass="16894">MDSKIFQEDHILFDESAKTQEEAFQVIVDIAFEKGYVSDKEVFFEGLKDREKEATTGFKEGIAIPHSKDASVIKPGMFLIKFKNSIDWQALDKKPVNTAFALTIPEEGAAEHLKLLSLIARKLIDTDFREGILANNDTKKLASIIDTIDF</sequence>
<evidence type="ECO:0000313" key="7">
    <source>
        <dbReference type="EMBL" id="GAA3019709.1"/>
    </source>
</evidence>
<evidence type="ECO:0000256" key="4">
    <source>
        <dbReference type="ARBA" id="ARBA00022679"/>
    </source>
</evidence>
<organism evidence="7 8">
    <name type="scientific">Tetragenococcus solitarius</name>
    <dbReference type="NCBI Taxonomy" id="71453"/>
    <lineage>
        <taxon>Bacteria</taxon>
        <taxon>Bacillati</taxon>
        <taxon>Bacillota</taxon>
        <taxon>Bacilli</taxon>
        <taxon>Lactobacillales</taxon>
        <taxon>Enterococcaceae</taxon>
        <taxon>Tetragenococcus</taxon>
    </lineage>
</organism>
<dbReference type="PANTHER" id="PTHR47738:SF2">
    <property type="entry name" value="PTS SYSTEM FRUCTOSE-LIKE EIIA COMPONENT"/>
    <property type="match status" value="1"/>
</dbReference>
<keyword evidence="5" id="KW-0598">Phosphotransferase system</keyword>
<dbReference type="Pfam" id="PF00359">
    <property type="entry name" value="PTS_EIIA_2"/>
    <property type="match status" value="1"/>
</dbReference>
<comment type="caution">
    <text evidence="7">The sequence shown here is derived from an EMBL/GenBank/DDBJ whole genome shotgun (WGS) entry which is preliminary data.</text>
</comment>
<dbReference type="InterPro" id="IPR004715">
    <property type="entry name" value="PTS_IIA_fruc"/>
</dbReference>
<dbReference type="InterPro" id="IPR051541">
    <property type="entry name" value="PTS_SugarTrans_NitroReg"/>
</dbReference>
<gene>
    <name evidence="7" type="ORF">GCM10019998_15020</name>
</gene>
<dbReference type="SUPFAM" id="SSF55804">
    <property type="entry name" value="Phoshotransferase/anion transport protein"/>
    <property type="match status" value="1"/>
</dbReference>
<dbReference type="PROSITE" id="PS51094">
    <property type="entry name" value="PTS_EIIA_TYPE_2"/>
    <property type="match status" value="1"/>
</dbReference>
<dbReference type="CDD" id="cd00211">
    <property type="entry name" value="PTS_IIA_fru"/>
    <property type="match status" value="1"/>
</dbReference>
<evidence type="ECO:0000256" key="1">
    <source>
        <dbReference type="ARBA" id="ARBA00022448"/>
    </source>
</evidence>
<dbReference type="RefSeq" id="WP_068709826.1">
    <property type="nucleotide sequence ID" value="NZ_BAAAXQ010000051.1"/>
</dbReference>
<dbReference type="PANTHER" id="PTHR47738">
    <property type="entry name" value="PTS SYSTEM FRUCTOSE-LIKE EIIA COMPONENT-RELATED"/>
    <property type="match status" value="1"/>
</dbReference>
<protein>
    <submittedName>
        <fullName evidence="7">PTS sugar transporter subunit IIA</fullName>
    </submittedName>
</protein>
<proteinExistence type="predicted"/>
<dbReference type="InterPro" id="IPR016152">
    <property type="entry name" value="PTrfase/Anion_transptr"/>
</dbReference>
<evidence type="ECO:0000259" key="6">
    <source>
        <dbReference type="PROSITE" id="PS51094"/>
    </source>
</evidence>